<dbReference type="Proteomes" id="UP000308652">
    <property type="component" value="Unassembled WGS sequence"/>
</dbReference>
<sequence>MAELLIGTIAFVGQCYSGAIQAYLTLQRCIEFPDTSGKLILQLEVERIRLQLWGESSGAGEGVLHPRLAPFESTIASILNRITKLLQDSDRLKESYGLVERPALDTNGDPVVPDQGLRAALQVKSIVSDVFTSNRRRRGLARLRHPSQTSPSSAPQQSPTTYDRVRWAISSQARFESLIADLRSFVDSLNQLLRESQQVALLQEWRLLELQTIAGIEDRQALHAIQEATEGDPNCRALFSMAGKKSIVISKPLHGRTANGFPEADASLSTVKVLSKNDFDLPEDFHALSRCISVYNPLDNSHGVAEYTHVLIEKKHYDPDISGDDKFKLLFRLRRLIELLNSPRGDDDSFLTCLGYWDESASSCWCLVYRYPLNEMSTPPTSGMPSSMQPPSLLHLLTSDTFKPSLESRLRLASTISSCFSDLYGSKWLHKGIRSENIIFPLTSGTTHNISKPFIAGFEYSRQYTEQATIDQTPFDITQAIYRHPKYQGLAARGYRLTYDIYSLGLVLAEIAWWMPLKSFLQARIKSSSGSTASSRRPLAAVETQTQTQFGAEEAAELRRCRPRHRL</sequence>
<dbReference type="AlphaFoldDB" id="A0A5C3M9D0"/>
<accession>A0A5C3M9D0</accession>
<dbReference type="STRING" id="68775.A0A5C3M9D0"/>
<organism evidence="3 4">
    <name type="scientific">Crucibulum laeve</name>
    <dbReference type="NCBI Taxonomy" id="68775"/>
    <lineage>
        <taxon>Eukaryota</taxon>
        <taxon>Fungi</taxon>
        <taxon>Dikarya</taxon>
        <taxon>Basidiomycota</taxon>
        <taxon>Agaricomycotina</taxon>
        <taxon>Agaricomycetes</taxon>
        <taxon>Agaricomycetidae</taxon>
        <taxon>Agaricales</taxon>
        <taxon>Agaricineae</taxon>
        <taxon>Nidulariaceae</taxon>
        <taxon>Crucibulum</taxon>
    </lineage>
</organism>
<keyword evidence="3" id="KW-0034">Amyloid</keyword>
<evidence type="ECO:0000259" key="2">
    <source>
        <dbReference type="Pfam" id="PF14479"/>
    </source>
</evidence>
<dbReference type="Gene3D" id="1.20.120.1020">
    <property type="entry name" value="Prion-inhibition and propagation, HeLo domain"/>
    <property type="match status" value="1"/>
</dbReference>
<dbReference type="Gene3D" id="1.10.510.10">
    <property type="entry name" value="Transferase(Phosphotransferase) domain 1"/>
    <property type="match status" value="1"/>
</dbReference>
<dbReference type="PANTHER" id="PTHR37542">
    <property type="entry name" value="HELO DOMAIN-CONTAINING PROTEIN-RELATED"/>
    <property type="match status" value="1"/>
</dbReference>
<name>A0A5C3M9D0_9AGAR</name>
<feature type="region of interest" description="Disordered" evidence="1">
    <location>
        <begin position="138"/>
        <end position="161"/>
    </location>
</feature>
<gene>
    <name evidence="3" type="ORF">BDQ12DRAFT_677512</name>
</gene>
<feature type="compositionally biased region" description="Low complexity" evidence="1">
    <location>
        <begin position="146"/>
        <end position="161"/>
    </location>
</feature>
<evidence type="ECO:0000313" key="4">
    <source>
        <dbReference type="Proteomes" id="UP000308652"/>
    </source>
</evidence>
<dbReference type="SUPFAM" id="SSF56112">
    <property type="entry name" value="Protein kinase-like (PK-like)"/>
    <property type="match status" value="1"/>
</dbReference>
<dbReference type="InterPro" id="IPR029498">
    <property type="entry name" value="HeLo_dom"/>
</dbReference>
<dbReference type="InterPro" id="IPR038305">
    <property type="entry name" value="HeLo_sf"/>
</dbReference>
<feature type="domain" description="Prion-inhibition and propagation HeLo" evidence="2">
    <location>
        <begin position="4"/>
        <end position="201"/>
    </location>
</feature>
<keyword evidence="3" id="KW-0640">Prion</keyword>
<proteinExistence type="predicted"/>
<keyword evidence="4" id="KW-1185">Reference proteome</keyword>
<dbReference type="Pfam" id="PF14479">
    <property type="entry name" value="HeLo"/>
    <property type="match status" value="1"/>
</dbReference>
<dbReference type="InterPro" id="IPR011009">
    <property type="entry name" value="Kinase-like_dom_sf"/>
</dbReference>
<dbReference type="OrthoDB" id="1911848at2759"/>
<evidence type="ECO:0000256" key="1">
    <source>
        <dbReference type="SAM" id="MobiDB-lite"/>
    </source>
</evidence>
<reference evidence="3 4" key="1">
    <citation type="journal article" date="2019" name="Nat. Ecol. Evol.">
        <title>Megaphylogeny resolves global patterns of mushroom evolution.</title>
        <authorList>
            <person name="Varga T."/>
            <person name="Krizsan K."/>
            <person name="Foldi C."/>
            <person name="Dima B."/>
            <person name="Sanchez-Garcia M."/>
            <person name="Sanchez-Ramirez S."/>
            <person name="Szollosi G.J."/>
            <person name="Szarkandi J.G."/>
            <person name="Papp V."/>
            <person name="Albert L."/>
            <person name="Andreopoulos W."/>
            <person name="Angelini C."/>
            <person name="Antonin V."/>
            <person name="Barry K.W."/>
            <person name="Bougher N.L."/>
            <person name="Buchanan P."/>
            <person name="Buyck B."/>
            <person name="Bense V."/>
            <person name="Catcheside P."/>
            <person name="Chovatia M."/>
            <person name="Cooper J."/>
            <person name="Damon W."/>
            <person name="Desjardin D."/>
            <person name="Finy P."/>
            <person name="Geml J."/>
            <person name="Haridas S."/>
            <person name="Hughes K."/>
            <person name="Justo A."/>
            <person name="Karasinski D."/>
            <person name="Kautmanova I."/>
            <person name="Kiss B."/>
            <person name="Kocsube S."/>
            <person name="Kotiranta H."/>
            <person name="LaButti K.M."/>
            <person name="Lechner B.E."/>
            <person name="Liimatainen K."/>
            <person name="Lipzen A."/>
            <person name="Lukacs Z."/>
            <person name="Mihaltcheva S."/>
            <person name="Morgado L.N."/>
            <person name="Niskanen T."/>
            <person name="Noordeloos M.E."/>
            <person name="Ohm R.A."/>
            <person name="Ortiz-Santana B."/>
            <person name="Ovrebo C."/>
            <person name="Racz N."/>
            <person name="Riley R."/>
            <person name="Savchenko A."/>
            <person name="Shiryaev A."/>
            <person name="Soop K."/>
            <person name="Spirin V."/>
            <person name="Szebenyi C."/>
            <person name="Tomsovsky M."/>
            <person name="Tulloss R.E."/>
            <person name="Uehling J."/>
            <person name="Grigoriev I.V."/>
            <person name="Vagvolgyi C."/>
            <person name="Papp T."/>
            <person name="Martin F.M."/>
            <person name="Miettinen O."/>
            <person name="Hibbett D.S."/>
            <person name="Nagy L.G."/>
        </authorList>
    </citation>
    <scope>NUCLEOTIDE SEQUENCE [LARGE SCALE GENOMIC DNA]</scope>
    <source>
        <strain evidence="3 4">CBS 166.37</strain>
    </source>
</reference>
<evidence type="ECO:0000313" key="3">
    <source>
        <dbReference type="EMBL" id="TFK42009.1"/>
    </source>
</evidence>
<protein>
    <submittedName>
        <fullName evidence="3">Prion-inhibition and propagation-domain-containing protein</fullName>
    </submittedName>
</protein>
<dbReference type="EMBL" id="ML213593">
    <property type="protein sequence ID" value="TFK42009.1"/>
    <property type="molecule type" value="Genomic_DNA"/>
</dbReference>